<dbReference type="Gene3D" id="1.10.287.130">
    <property type="match status" value="1"/>
</dbReference>
<dbReference type="PANTHER" id="PTHR43047">
    <property type="entry name" value="TWO-COMPONENT HISTIDINE PROTEIN KINASE"/>
    <property type="match status" value="1"/>
</dbReference>
<dbReference type="Gene3D" id="3.40.50.2300">
    <property type="match status" value="1"/>
</dbReference>
<dbReference type="Pfam" id="PF00072">
    <property type="entry name" value="Response_reg"/>
    <property type="match status" value="1"/>
</dbReference>
<dbReference type="InterPro" id="IPR036097">
    <property type="entry name" value="HisK_dim/P_sf"/>
</dbReference>
<evidence type="ECO:0000259" key="7">
    <source>
        <dbReference type="PROSITE" id="PS50109"/>
    </source>
</evidence>
<organism evidence="9">
    <name type="scientific">Amphora coffeiformis</name>
    <dbReference type="NCBI Taxonomy" id="265554"/>
    <lineage>
        <taxon>Eukaryota</taxon>
        <taxon>Sar</taxon>
        <taxon>Stramenopiles</taxon>
        <taxon>Ochrophyta</taxon>
        <taxon>Bacillariophyta</taxon>
        <taxon>Bacillariophyceae</taxon>
        <taxon>Bacillariophycidae</taxon>
        <taxon>Thalassiophysales</taxon>
        <taxon>Catenulaceae</taxon>
        <taxon>Amphora</taxon>
    </lineage>
</organism>
<dbReference type="SUPFAM" id="SSF52172">
    <property type="entry name" value="CheY-like"/>
    <property type="match status" value="1"/>
</dbReference>
<dbReference type="SMART" id="SM00388">
    <property type="entry name" value="HisKA"/>
    <property type="match status" value="1"/>
</dbReference>
<evidence type="ECO:0000313" key="9">
    <source>
        <dbReference type="EMBL" id="CAE0422404.1"/>
    </source>
</evidence>
<reference evidence="9" key="1">
    <citation type="submission" date="2021-01" db="EMBL/GenBank/DDBJ databases">
        <authorList>
            <person name="Corre E."/>
            <person name="Pelletier E."/>
            <person name="Niang G."/>
            <person name="Scheremetjew M."/>
            <person name="Finn R."/>
            <person name="Kale V."/>
            <person name="Holt S."/>
            <person name="Cochrane G."/>
            <person name="Meng A."/>
            <person name="Brown T."/>
            <person name="Cohen L."/>
        </authorList>
    </citation>
    <scope>NUCLEOTIDE SEQUENCE</scope>
    <source>
        <strain evidence="9">CCMP127</strain>
    </source>
</reference>
<dbReference type="CDD" id="cd17546">
    <property type="entry name" value="REC_hyHK_CKI1_RcsC-like"/>
    <property type="match status" value="1"/>
</dbReference>
<gene>
    <name evidence="9" type="ORF">ACOF00016_LOCUS18982</name>
    <name evidence="10" type="ORF">ACOF00016_LOCUS18983</name>
</gene>
<evidence type="ECO:0000256" key="5">
    <source>
        <dbReference type="ARBA" id="ARBA00022777"/>
    </source>
</evidence>
<keyword evidence="5" id="KW-0418">Kinase</keyword>
<dbReference type="GO" id="GO:0009927">
    <property type="term" value="F:histidine phosphotransfer kinase activity"/>
    <property type="evidence" value="ECO:0007669"/>
    <property type="project" value="TreeGrafter"/>
</dbReference>
<feature type="domain" description="Histidine kinase" evidence="7">
    <location>
        <begin position="32"/>
        <end position="305"/>
    </location>
</feature>
<dbReference type="PROSITE" id="PS50109">
    <property type="entry name" value="HIS_KIN"/>
    <property type="match status" value="1"/>
</dbReference>
<name>A0A6S8PZM3_9STRA</name>
<feature type="domain" description="Response regulatory" evidence="8">
    <location>
        <begin position="352"/>
        <end position="473"/>
    </location>
</feature>
<evidence type="ECO:0000256" key="1">
    <source>
        <dbReference type="ARBA" id="ARBA00000085"/>
    </source>
</evidence>
<dbReference type="SUPFAM" id="SSF47384">
    <property type="entry name" value="Homodimeric domain of signal transducing histidine kinase"/>
    <property type="match status" value="1"/>
</dbReference>
<evidence type="ECO:0000256" key="3">
    <source>
        <dbReference type="ARBA" id="ARBA00022553"/>
    </source>
</evidence>
<dbReference type="CDD" id="cd00082">
    <property type="entry name" value="HisKA"/>
    <property type="match status" value="1"/>
</dbReference>
<keyword evidence="4" id="KW-0808">Transferase</keyword>
<dbReference type="Gene3D" id="3.30.565.10">
    <property type="entry name" value="Histidine kinase-like ATPase, C-terminal domain"/>
    <property type="match status" value="1"/>
</dbReference>
<evidence type="ECO:0000256" key="2">
    <source>
        <dbReference type="ARBA" id="ARBA00012438"/>
    </source>
</evidence>
<comment type="catalytic activity">
    <reaction evidence="1">
        <text>ATP + protein L-histidine = ADP + protein N-phospho-L-histidine.</text>
        <dbReference type="EC" id="2.7.13.3"/>
    </reaction>
</comment>
<protein>
    <recommendedName>
        <fullName evidence="2">histidine kinase</fullName>
        <ecNumber evidence="2">2.7.13.3</ecNumber>
    </recommendedName>
</protein>
<dbReference type="SMART" id="SM00387">
    <property type="entry name" value="HATPase_c"/>
    <property type="match status" value="1"/>
</dbReference>
<dbReference type="PANTHER" id="PTHR43047:SF66">
    <property type="entry name" value="HISKA"/>
    <property type="match status" value="1"/>
</dbReference>
<dbReference type="InterPro" id="IPR004358">
    <property type="entry name" value="Sig_transdc_His_kin-like_C"/>
</dbReference>
<dbReference type="AlphaFoldDB" id="A0A6S8PZM3"/>
<keyword evidence="3 6" id="KW-0597">Phosphoprotein</keyword>
<dbReference type="EMBL" id="HBIM01025498">
    <property type="protein sequence ID" value="CAE0422405.1"/>
    <property type="molecule type" value="Transcribed_RNA"/>
</dbReference>
<evidence type="ECO:0000259" key="8">
    <source>
        <dbReference type="PROSITE" id="PS50110"/>
    </source>
</evidence>
<accession>A0A6S8PZM3</accession>
<dbReference type="InterPro" id="IPR003594">
    <property type="entry name" value="HATPase_dom"/>
</dbReference>
<evidence type="ECO:0000313" key="10">
    <source>
        <dbReference type="EMBL" id="CAE0422405.1"/>
    </source>
</evidence>
<dbReference type="GO" id="GO:0005886">
    <property type="term" value="C:plasma membrane"/>
    <property type="evidence" value="ECO:0007669"/>
    <property type="project" value="TreeGrafter"/>
</dbReference>
<dbReference type="Pfam" id="PF02518">
    <property type="entry name" value="HATPase_c"/>
    <property type="match status" value="1"/>
</dbReference>
<dbReference type="InterPro" id="IPR011006">
    <property type="entry name" value="CheY-like_superfamily"/>
</dbReference>
<dbReference type="SMART" id="SM00448">
    <property type="entry name" value="REC"/>
    <property type="match status" value="1"/>
</dbReference>
<dbReference type="InterPro" id="IPR005467">
    <property type="entry name" value="His_kinase_dom"/>
</dbReference>
<dbReference type="PRINTS" id="PR00344">
    <property type="entry name" value="BCTRLSENSOR"/>
</dbReference>
<dbReference type="GO" id="GO:0000155">
    <property type="term" value="F:phosphorelay sensor kinase activity"/>
    <property type="evidence" value="ECO:0007669"/>
    <property type="project" value="InterPro"/>
</dbReference>
<proteinExistence type="predicted"/>
<dbReference type="EC" id="2.7.13.3" evidence="2"/>
<evidence type="ECO:0000256" key="4">
    <source>
        <dbReference type="ARBA" id="ARBA00022679"/>
    </source>
</evidence>
<sequence length="477" mass="52424">MSIVFFLYDFFVRREFTEKDDLLSAKRNFVRFVSHEVRTPLNAVCMGLEVVQQEITSSMEQCSQPNDPETITIARSDVSEWLELTKGVLGNTQSAVGVLSDLLNFDKIEAGTLTLELSQVPIWDLIENTLNTFSLAADNQKIELDLKFDNNMYKAEQLSDDRRKCVVVGDSTRLVQVFRNLISNAIKFTPVGGNVVVQARRVSGPKSGPRVSHVLANGETIALPAAGHVEISVRDSGAGMSEDQLKQLFSDGVQFNSNQLQGGGGSGLGLFISKGIVKQHHGDLQATSLGIGQGSTFTLQLPLYRSSEDFRDNYCQSTEFETVSNDSVPARILSLSTDSIHTTRSSGPDPLEILVVDDSDSNRKLLCRLLERRGHVCTPAVNGQIAVDLVREAIASTGRSPFHTILLDFRMPIKNGPTATRELRDLGCESFIFGVTGTILPEDVKYFLECGANDVLAKPFQMFKLEALWSQAAADRV</sequence>
<dbReference type="EMBL" id="HBIM01025497">
    <property type="protein sequence ID" value="CAE0422404.1"/>
    <property type="molecule type" value="Transcribed_RNA"/>
</dbReference>
<dbReference type="InterPro" id="IPR036890">
    <property type="entry name" value="HATPase_C_sf"/>
</dbReference>
<evidence type="ECO:0000256" key="6">
    <source>
        <dbReference type="PROSITE-ProRule" id="PRU00169"/>
    </source>
</evidence>
<feature type="modified residue" description="4-aspartylphosphate" evidence="6">
    <location>
        <position position="408"/>
    </location>
</feature>
<dbReference type="InterPro" id="IPR001789">
    <property type="entry name" value="Sig_transdc_resp-reg_receiver"/>
</dbReference>
<dbReference type="SUPFAM" id="SSF55874">
    <property type="entry name" value="ATPase domain of HSP90 chaperone/DNA topoisomerase II/histidine kinase"/>
    <property type="match status" value="1"/>
</dbReference>
<dbReference type="InterPro" id="IPR003661">
    <property type="entry name" value="HisK_dim/P_dom"/>
</dbReference>
<dbReference type="PROSITE" id="PS50110">
    <property type="entry name" value="RESPONSE_REGULATORY"/>
    <property type="match status" value="1"/>
</dbReference>